<dbReference type="InterPro" id="IPR011991">
    <property type="entry name" value="ArsR-like_HTH"/>
</dbReference>
<dbReference type="InterPro" id="IPR011008">
    <property type="entry name" value="Dimeric_a/b-barrel"/>
</dbReference>
<dbReference type="InterPro" id="IPR036388">
    <property type="entry name" value="WH-like_DNA-bd_sf"/>
</dbReference>
<dbReference type="PANTHER" id="PTHR30154">
    <property type="entry name" value="LEUCINE-RESPONSIVE REGULATORY PROTEIN"/>
    <property type="match status" value="1"/>
</dbReference>
<dbReference type="SUPFAM" id="SSF46785">
    <property type="entry name" value="Winged helix' DNA-binding domain"/>
    <property type="match status" value="1"/>
</dbReference>
<organism evidence="5 6">
    <name type="scientific">Aciduliprofundum boonei (strain DSM 19572 / T469)</name>
    <dbReference type="NCBI Taxonomy" id="439481"/>
    <lineage>
        <taxon>Archaea</taxon>
        <taxon>Methanobacteriati</taxon>
        <taxon>Thermoplasmatota</taxon>
        <taxon>DHVE2 group</taxon>
        <taxon>Candidatus Aciduliprofundum</taxon>
    </lineage>
</organism>
<keyword evidence="2" id="KW-0238">DNA-binding</keyword>
<name>D3TCC8_ACIB4</name>
<dbReference type="GO" id="GO:0043200">
    <property type="term" value="P:response to amino acid"/>
    <property type="evidence" value="ECO:0007669"/>
    <property type="project" value="TreeGrafter"/>
</dbReference>
<dbReference type="KEGG" id="abi:Aboo_0402"/>
<dbReference type="PROSITE" id="PS50956">
    <property type="entry name" value="HTH_ASNC_2"/>
    <property type="match status" value="1"/>
</dbReference>
<keyword evidence="3" id="KW-0804">Transcription</keyword>
<dbReference type="GeneID" id="8827344"/>
<dbReference type="GO" id="GO:0043565">
    <property type="term" value="F:sequence-specific DNA binding"/>
    <property type="evidence" value="ECO:0007669"/>
    <property type="project" value="InterPro"/>
</dbReference>
<protein>
    <submittedName>
        <fullName evidence="5">Transcriptional regulator, AsnC family</fullName>
    </submittedName>
</protein>
<dbReference type="Gene3D" id="3.30.70.920">
    <property type="match status" value="1"/>
</dbReference>
<dbReference type="InterPro" id="IPR019888">
    <property type="entry name" value="Tscrpt_reg_AsnC-like"/>
</dbReference>
<dbReference type="AlphaFoldDB" id="D3TCC8"/>
<dbReference type="EMBL" id="CP001941">
    <property type="protein sequence ID" value="ADD08213.1"/>
    <property type="molecule type" value="Genomic_DNA"/>
</dbReference>
<dbReference type="PRINTS" id="PR00033">
    <property type="entry name" value="HTHASNC"/>
</dbReference>
<dbReference type="InterPro" id="IPR000485">
    <property type="entry name" value="AsnC-type_HTH_dom"/>
</dbReference>
<evidence type="ECO:0000256" key="3">
    <source>
        <dbReference type="ARBA" id="ARBA00023163"/>
    </source>
</evidence>
<evidence type="ECO:0000259" key="4">
    <source>
        <dbReference type="PROSITE" id="PS50956"/>
    </source>
</evidence>
<dbReference type="Pfam" id="PF13412">
    <property type="entry name" value="HTH_24"/>
    <property type="match status" value="1"/>
</dbReference>
<keyword evidence="1" id="KW-0805">Transcription regulation</keyword>
<gene>
    <name evidence="5" type="ordered locus">Aboo_0402</name>
</gene>
<dbReference type="PANTHER" id="PTHR30154:SF34">
    <property type="entry name" value="TRANSCRIPTIONAL REGULATOR AZLB"/>
    <property type="match status" value="1"/>
</dbReference>
<evidence type="ECO:0000313" key="5">
    <source>
        <dbReference type="EMBL" id="ADD08213.1"/>
    </source>
</evidence>
<accession>D3TCC8</accession>
<evidence type="ECO:0000256" key="1">
    <source>
        <dbReference type="ARBA" id="ARBA00023015"/>
    </source>
</evidence>
<dbReference type="Pfam" id="PF01037">
    <property type="entry name" value="AsnC_trans_reg"/>
    <property type="match status" value="1"/>
</dbReference>
<dbReference type="Proteomes" id="UP000001400">
    <property type="component" value="Chromosome"/>
</dbReference>
<dbReference type="HOGENOM" id="CLU_091233_5_4_2"/>
<feature type="domain" description="HTH asnC-type" evidence="4">
    <location>
        <begin position="3"/>
        <end position="64"/>
    </location>
</feature>
<dbReference type="SUPFAM" id="SSF54909">
    <property type="entry name" value="Dimeric alpha+beta barrel"/>
    <property type="match status" value="1"/>
</dbReference>
<sequence>MNLDDRDRKIIELLLKNSRMNYSEIAKVLGISDTAVRKRIRNMEKNGVIRGYTLSVDPHTLGYKCVAILGIDTESEKFYYVANALKDMDEVKCVDMASGENMIVVEIWAKDGEQLARIISENIGKIDGVKKVKSSIVLQKLKG</sequence>
<proteinExistence type="predicted"/>
<dbReference type="InterPro" id="IPR019887">
    <property type="entry name" value="Tscrpt_reg_AsnC/Lrp_C"/>
</dbReference>
<keyword evidence="6" id="KW-1185">Reference proteome</keyword>
<dbReference type="Gene3D" id="1.10.10.10">
    <property type="entry name" value="Winged helix-like DNA-binding domain superfamily/Winged helix DNA-binding domain"/>
    <property type="match status" value="1"/>
</dbReference>
<evidence type="ECO:0000256" key="2">
    <source>
        <dbReference type="ARBA" id="ARBA00023125"/>
    </source>
</evidence>
<dbReference type="OrthoDB" id="6995at2157"/>
<dbReference type="SMART" id="SM00344">
    <property type="entry name" value="HTH_ASNC"/>
    <property type="match status" value="1"/>
</dbReference>
<dbReference type="GO" id="GO:0005829">
    <property type="term" value="C:cytosol"/>
    <property type="evidence" value="ECO:0007669"/>
    <property type="project" value="TreeGrafter"/>
</dbReference>
<dbReference type="InterPro" id="IPR036390">
    <property type="entry name" value="WH_DNA-bd_sf"/>
</dbReference>
<evidence type="ECO:0000313" key="6">
    <source>
        <dbReference type="Proteomes" id="UP000001400"/>
    </source>
</evidence>
<dbReference type="CDD" id="cd00090">
    <property type="entry name" value="HTH_ARSR"/>
    <property type="match status" value="1"/>
</dbReference>
<dbReference type="RefSeq" id="WP_012997124.1">
    <property type="nucleotide sequence ID" value="NC_013926.1"/>
</dbReference>
<reference evidence="5" key="1">
    <citation type="submission" date="2010-02" db="EMBL/GenBank/DDBJ databases">
        <title>Complete sequence of Aciduliprofundum boonei T469.</title>
        <authorList>
            <consortium name="US DOE Joint Genome Institute"/>
            <person name="Lucas S."/>
            <person name="Copeland A."/>
            <person name="Lapidus A."/>
            <person name="Cheng J.-F."/>
            <person name="Bruce D."/>
            <person name="Goodwin L."/>
            <person name="Pitluck S."/>
            <person name="Saunders E."/>
            <person name="Detter J.C."/>
            <person name="Han C."/>
            <person name="Tapia R."/>
            <person name="Land M."/>
            <person name="Hauser L."/>
            <person name="Kyrpides N."/>
            <person name="Mikhailova N."/>
            <person name="Flores G."/>
            <person name="Reysenbach A.-L."/>
            <person name="Woyke T."/>
        </authorList>
    </citation>
    <scope>NUCLEOTIDE SEQUENCE</scope>
    <source>
        <strain evidence="5">T469</strain>
    </source>
</reference>